<dbReference type="Pfam" id="PF16370">
    <property type="entry name" value="MetallophosC"/>
    <property type="match status" value="1"/>
</dbReference>
<reference evidence="6" key="1">
    <citation type="journal article" date="2021" name="PeerJ">
        <title>Extensive microbial diversity within the chicken gut microbiome revealed by metagenomics and culture.</title>
        <authorList>
            <person name="Gilroy R."/>
            <person name="Ravi A."/>
            <person name="Getino M."/>
            <person name="Pursley I."/>
            <person name="Horton D.L."/>
            <person name="Alikhan N.F."/>
            <person name="Baker D."/>
            <person name="Gharbi K."/>
            <person name="Hall N."/>
            <person name="Watson M."/>
            <person name="Adriaenssens E.M."/>
            <person name="Foster-Nyarko E."/>
            <person name="Jarju S."/>
            <person name="Secka A."/>
            <person name="Antonio M."/>
            <person name="Oren A."/>
            <person name="Chaudhuri R.R."/>
            <person name="La Ragione R."/>
            <person name="Hildebrand F."/>
            <person name="Pallen M.J."/>
        </authorList>
    </citation>
    <scope>NUCLEOTIDE SEQUENCE</scope>
    <source>
        <strain evidence="6">ChiHjej13B12-4958</strain>
    </source>
</reference>
<dbReference type="PANTHER" id="PTHR43143">
    <property type="entry name" value="METALLOPHOSPHOESTERASE, CALCINEURIN SUPERFAMILY"/>
    <property type="match status" value="1"/>
</dbReference>
<evidence type="ECO:0000256" key="2">
    <source>
        <dbReference type="SAM" id="SignalP"/>
    </source>
</evidence>
<dbReference type="InterPro" id="IPR029052">
    <property type="entry name" value="Metallo-depent_PP-like"/>
</dbReference>
<sequence>MRAGAALAAAVILTITPTHAQENPDLPGSDQESSQGSSQESSQESVGDPNAGSDQDSTGGSLSSSLPGSSVPGSSTPGSPTTNDGLYEGSIQVVDGAADNQQVITGQVFDDVNKNSVLDDDESGIEGVNVTNGIDVVSTDTEGRYELPVRGNMSVSVTQPAGWQTPVDEHNFAQFSYEHYPEGSPDLTFGGLDPTGDVPTAVNFPLAASDATAAAKQSCPMAADTQTYDKEEVGYASKGAPADLAQRTDYAGCGILLLGDNVGDDLSLNPDLKQLYADANGPVRALPGNHDLDFDAADDVNSTDTYRRDFGAPYYSYDVGETHFVALDNIIYNGDDGSGNGGYLEKIDEKQLEWLRNDLATVDNDQQIVIAAHAPIVNYVDVVTDNANELYEILADYPNAVTVGGHTHTLEHLIAGDQRAEWAEHAESPISELTHDQIVAGAVSGDWYSGELNDNGVPHAYMKDASEPGILTFQFRPDGRSEYYTVRNEDQDHQFLTGVNSPSWREWAADAQQWQDNDQVGDAPEEINPLEVSRADLAGGETFLSTTFFGGSTESTVEVELDGTTQPAEHTQPAEGEALNDDLEYAETITATHNLVSESGSAPAGSPHVWRLALPADLAAGEHTATITGTDRYGVVTTQSVTFTVSD</sequence>
<dbReference type="GO" id="GO:0005975">
    <property type="term" value="P:carbohydrate metabolic process"/>
    <property type="evidence" value="ECO:0007669"/>
    <property type="project" value="UniProtKB-ARBA"/>
</dbReference>
<feature type="domain" description="Calcineurin-like phosphoesterase N-terminal" evidence="5">
    <location>
        <begin position="120"/>
        <end position="179"/>
    </location>
</feature>
<dbReference type="InterPro" id="IPR051918">
    <property type="entry name" value="STPP_CPPED1"/>
</dbReference>
<evidence type="ECO:0000313" key="7">
    <source>
        <dbReference type="Proteomes" id="UP000823858"/>
    </source>
</evidence>
<protein>
    <submittedName>
        <fullName evidence="6">Calcineurin-like phosphoesterase C-terminal domain-containing protein</fullName>
    </submittedName>
</protein>
<name>A0A9D2QE60_9CORY</name>
<evidence type="ECO:0000313" key="6">
    <source>
        <dbReference type="EMBL" id="HJC84424.1"/>
    </source>
</evidence>
<evidence type="ECO:0000259" key="3">
    <source>
        <dbReference type="Pfam" id="PF00149"/>
    </source>
</evidence>
<dbReference type="EMBL" id="DWVP01000004">
    <property type="protein sequence ID" value="HJC84424.1"/>
    <property type="molecule type" value="Genomic_DNA"/>
</dbReference>
<comment type="caution">
    <text evidence="6">The sequence shown here is derived from an EMBL/GenBank/DDBJ whole genome shotgun (WGS) entry which is preliminary data.</text>
</comment>
<evidence type="ECO:0000256" key="1">
    <source>
        <dbReference type="SAM" id="MobiDB-lite"/>
    </source>
</evidence>
<accession>A0A9D2QE60</accession>
<feature type="compositionally biased region" description="Low complexity" evidence="1">
    <location>
        <begin position="57"/>
        <end position="82"/>
    </location>
</feature>
<feature type="region of interest" description="Disordered" evidence="1">
    <location>
        <begin position="16"/>
        <end position="87"/>
    </location>
</feature>
<feature type="compositionally biased region" description="Low complexity" evidence="1">
    <location>
        <begin position="28"/>
        <end position="45"/>
    </location>
</feature>
<dbReference type="Pfam" id="PF16371">
    <property type="entry name" value="MetallophosN"/>
    <property type="match status" value="1"/>
</dbReference>
<keyword evidence="2" id="KW-0732">Signal</keyword>
<feature type="signal peptide" evidence="2">
    <location>
        <begin position="1"/>
        <end position="20"/>
    </location>
</feature>
<dbReference type="PANTHER" id="PTHR43143:SF6">
    <property type="entry name" value="BLL3016 PROTEIN"/>
    <property type="match status" value="1"/>
</dbReference>
<dbReference type="InterPro" id="IPR004843">
    <property type="entry name" value="Calcineurin-like_PHP"/>
</dbReference>
<dbReference type="Gene3D" id="2.60.40.10">
    <property type="entry name" value="Immunoglobulins"/>
    <property type="match status" value="2"/>
</dbReference>
<evidence type="ECO:0000259" key="4">
    <source>
        <dbReference type="Pfam" id="PF16370"/>
    </source>
</evidence>
<dbReference type="InterPro" id="IPR013783">
    <property type="entry name" value="Ig-like_fold"/>
</dbReference>
<proteinExistence type="predicted"/>
<feature type="chain" id="PRO_5039159338" evidence="2">
    <location>
        <begin position="21"/>
        <end position="647"/>
    </location>
</feature>
<organism evidence="6 7">
    <name type="scientific">Candidatus Corynebacterium faecigallinarum</name>
    <dbReference type="NCBI Taxonomy" id="2838528"/>
    <lineage>
        <taxon>Bacteria</taxon>
        <taxon>Bacillati</taxon>
        <taxon>Actinomycetota</taxon>
        <taxon>Actinomycetes</taxon>
        <taxon>Mycobacteriales</taxon>
        <taxon>Corynebacteriaceae</taxon>
        <taxon>Corynebacterium</taxon>
    </lineage>
</organism>
<dbReference type="Proteomes" id="UP000823858">
    <property type="component" value="Unassembled WGS sequence"/>
</dbReference>
<feature type="domain" description="Calcineurin-like phosphoesterase C-terminal" evidence="4">
    <location>
        <begin position="439"/>
        <end position="634"/>
    </location>
</feature>
<gene>
    <name evidence="6" type="ORF">H9751_02540</name>
</gene>
<dbReference type="Pfam" id="PF00149">
    <property type="entry name" value="Metallophos"/>
    <property type="match status" value="1"/>
</dbReference>
<dbReference type="AlphaFoldDB" id="A0A9D2QE60"/>
<dbReference type="Gene3D" id="3.60.21.10">
    <property type="match status" value="1"/>
</dbReference>
<dbReference type="InterPro" id="IPR032288">
    <property type="entry name" value="Metallophos_C"/>
</dbReference>
<evidence type="ECO:0000259" key="5">
    <source>
        <dbReference type="Pfam" id="PF16371"/>
    </source>
</evidence>
<reference evidence="6" key="2">
    <citation type="submission" date="2021-04" db="EMBL/GenBank/DDBJ databases">
        <authorList>
            <person name="Gilroy R."/>
        </authorList>
    </citation>
    <scope>NUCLEOTIDE SEQUENCE</scope>
    <source>
        <strain evidence="6">ChiHjej13B12-4958</strain>
    </source>
</reference>
<feature type="domain" description="Calcineurin-like phosphoesterase" evidence="3">
    <location>
        <begin position="255"/>
        <end position="409"/>
    </location>
</feature>
<dbReference type="SUPFAM" id="SSF56300">
    <property type="entry name" value="Metallo-dependent phosphatases"/>
    <property type="match status" value="1"/>
</dbReference>
<dbReference type="GO" id="GO:0016787">
    <property type="term" value="F:hydrolase activity"/>
    <property type="evidence" value="ECO:0007669"/>
    <property type="project" value="InterPro"/>
</dbReference>
<dbReference type="InterPro" id="IPR032285">
    <property type="entry name" value="Metallophos_N"/>
</dbReference>